<accession>A0A397JD61</accession>
<organism evidence="1 2">
    <name type="scientific">Diversispora epigaea</name>
    <dbReference type="NCBI Taxonomy" id="1348612"/>
    <lineage>
        <taxon>Eukaryota</taxon>
        <taxon>Fungi</taxon>
        <taxon>Fungi incertae sedis</taxon>
        <taxon>Mucoromycota</taxon>
        <taxon>Glomeromycotina</taxon>
        <taxon>Glomeromycetes</taxon>
        <taxon>Diversisporales</taxon>
        <taxon>Diversisporaceae</taxon>
        <taxon>Diversispora</taxon>
    </lineage>
</organism>
<proteinExistence type="predicted"/>
<gene>
    <name evidence="1" type="ORF">Glove_71g190</name>
</gene>
<evidence type="ECO:0000313" key="1">
    <source>
        <dbReference type="EMBL" id="RHZ85072.1"/>
    </source>
</evidence>
<dbReference type="Proteomes" id="UP000266861">
    <property type="component" value="Unassembled WGS sequence"/>
</dbReference>
<protein>
    <submittedName>
        <fullName evidence="1">Uncharacterized protein</fullName>
    </submittedName>
</protein>
<evidence type="ECO:0000313" key="2">
    <source>
        <dbReference type="Proteomes" id="UP000266861"/>
    </source>
</evidence>
<name>A0A397JD61_9GLOM</name>
<dbReference type="OrthoDB" id="2393646at2759"/>
<keyword evidence="2" id="KW-1185">Reference proteome</keyword>
<sequence>MDLLNSLIQKDDIVGIGNIKNQLKFRSKNSISIYGITKNPTEDEYMMVMNYAEYDSLRKVLNNELENFQPNENNINKPNVSAKILMLFYKNIEIRFIFDLMLAAKKFELEELSNKLETFLTETKAS</sequence>
<comment type="caution">
    <text evidence="1">The sequence shown here is derived from an EMBL/GenBank/DDBJ whole genome shotgun (WGS) entry which is preliminary data.</text>
</comment>
<reference evidence="1 2" key="1">
    <citation type="submission" date="2018-08" db="EMBL/GenBank/DDBJ databases">
        <title>Genome and evolution of the arbuscular mycorrhizal fungus Diversispora epigaea (formerly Glomus versiforme) and its bacterial endosymbionts.</title>
        <authorList>
            <person name="Sun X."/>
            <person name="Fei Z."/>
            <person name="Harrison M."/>
        </authorList>
    </citation>
    <scope>NUCLEOTIDE SEQUENCE [LARGE SCALE GENOMIC DNA]</scope>
    <source>
        <strain evidence="1 2">IT104</strain>
    </source>
</reference>
<dbReference type="EMBL" id="PQFF01000068">
    <property type="protein sequence ID" value="RHZ85072.1"/>
    <property type="molecule type" value="Genomic_DNA"/>
</dbReference>
<dbReference type="AlphaFoldDB" id="A0A397JD61"/>